<organism evidence="7 8">
    <name type="scientific">Terrabacter terrae</name>
    <dbReference type="NCBI Taxonomy" id="318434"/>
    <lineage>
        <taxon>Bacteria</taxon>
        <taxon>Bacillati</taxon>
        <taxon>Actinomycetota</taxon>
        <taxon>Actinomycetes</taxon>
        <taxon>Micrococcales</taxon>
        <taxon>Intrasporangiaceae</taxon>
        <taxon>Terrabacter</taxon>
    </lineage>
</organism>
<keyword evidence="4 5" id="KW-0472">Membrane</keyword>
<evidence type="ECO:0000259" key="6">
    <source>
        <dbReference type="Pfam" id="PF04138"/>
    </source>
</evidence>
<evidence type="ECO:0000256" key="5">
    <source>
        <dbReference type="SAM" id="Phobius"/>
    </source>
</evidence>
<evidence type="ECO:0000313" key="7">
    <source>
        <dbReference type="EMBL" id="GAA2018622.1"/>
    </source>
</evidence>
<feature type="transmembrane region" description="Helical" evidence="5">
    <location>
        <begin position="36"/>
        <end position="58"/>
    </location>
</feature>
<feature type="domain" description="GtrA/DPMS transmembrane" evidence="6">
    <location>
        <begin position="9"/>
        <end position="115"/>
    </location>
</feature>
<keyword evidence="8" id="KW-1185">Reference proteome</keyword>
<dbReference type="EMBL" id="BAAANB010000001">
    <property type="protein sequence ID" value="GAA2018622.1"/>
    <property type="molecule type" value="Genomic_DNA"/>
</dbReference>
<dbReference type="Proteomes" id="UP001501285">
    <property type="component" value="Unassembled WGS sequence"/>
</dbReference>
<comment type="subcellular location">
    <subcellularLocation>
        <location evidence="1">Membrane</location>
        <topology evidence="1">Multi-pass membrane protein</topology>
    </subcellularLocation>
</comment>
<reference evidence="8" key="1">
    <citation type="journal article" date="2019" name="Int. J. Syst. Evol. Microbiol.">
        <title>The Global Catalogue of Microorganisms (GCM) 10K type strain sequencing project: providing services to taxonomists for standard genome sequencing and annotation.</title>
        <authorList>
            <consortium name="The Broad Institute Genomics Platform"/>
            <consortium name="The Broad Institute Genome Sequencing Center for Infectious Disease"/>
            <person name="Wu L."/>
            <person name="Ma J."/>
        </authorList>
    </citation>
    <scope>NUCLEOTIDE SEQUENCE [LARGE SCALE GENOMIC DNA]</scope>
    <source>
        <strain evidence="8">JCM 14283</strain>
    </source>
</reference>
<evidence type="ECO:0000313" key="8">
    <source>
        <dbReference type="Proteomes" id="UP001501285"/>
    </source>
</evidence>
<sequence>MISVRTLVRFVLAGGGNTLLTAVVTSLLALVAPTPLAYAVGYAAGLALSAVTASNFVFRRRLTAKRAVGVCIVNVTAFLCGLAALSIAGRMGLPSGLSGLTVVVTAPVSFLGAAVVFKDRTPAPPMATSVFPELSEAGSSHV</sequence>
<feature type="transmembrane region" description="Helical" evidence="5">
    <location>
        <begin position="7"/>
        <end position="30"/>
    </location>
</feature>
<keyword evidence="2 5" id="KW-0812">Transmembrane</keyword>
<proteinExistence type="predicted"/>
<dbReference type="RefSeq" id="WP_343986472.1">
    <property type="nucleotide sequence ID" value="NZ_BAAANB010000001.1"/>
</dbReference>
<evidence type="ECO:0000256" key="4">
    <source>
        <dbReference type="ARBA" id="ARBA00023136"/>
    </source>
</evidence>
<comment type="caution">
    <text evidence="7">The sequence shown here is derived from an EMBL/GenBank/DDBJ whole genome shotgun (WGS) entry which is preliminary data.</text>
</comment>
<keyword evidence="3 5" id="KW-1133">Transmembrane helix</keyword>
<accession>A0ABP5F704</accession>
<dbReference type="InterPro" id="IPR007267">
    <property type="entry name" value="GtrA_DPMS_TM"/>
</dbReference>
<evidence type="ECO:0000256" key="3">
    <source>
        <dbReference type="ARBA" id="ARBA00022989"/>
    </source>
</evidence>
<feature type="transmembrane region" description="Helical" evidence="5">
    <location>
        <begin position="70"/>
        <end position="91"/>
    </location>
</feature>
<dbReference type="Pfam" id="PF04138">
    <property type="entry name" value="GtrA_DPMS_TM"/>
    <property type="match status" value="1"/>
</dbReference>
<evidence type="ECO:0000256" key="2">
    <source>
        <dbReference type="ARBA" id="ARBA00022692"/>
    </source>
</evidence>
<gene>
    <name evidence="7" type="ORF">GCM10009740_03140</name>
</gene>
<protein>
    <recommendedName>
        <fullName evidence="6">GtrA/DPMS transmembrane domain-containing protein</fullName>
    </recommendedName>
</protein>
<feature type="transmembrane region" description="Helical" evidence="5">
    <location>
        <begin position="97"/>
        <end position="117"/>
    </location>
</feature>
<name>A0ABP5F704_9MICO</name>
<evidence type="ECO:0000256" key="1">
    <source>
        <dbReference type="ARBA" id="ARBA00004141"/>
    </source>
</evidence>